<feature type="domain" description="Cytochrome c" evidence="5">
    <location>
        <begin position="24"/>
        <end position="113"/>
    </location>
</feature>
<evidence type="ECO:0000256" key="4">
    <source>
        <dbReference type="PROSITE-ProRule" id="PRU00433"/>
    </source>
</evidence>
<evidence type="ECO:0000259" key="5">
    <source>
        <dbReference type="PROSITE" id="PS51007"/>
    </source>
</evidence>
<gene>
    <name evidence="6" type="ORF">GCM10022407_38530</name>
</gene>
<dbReference type="SUPFAM" id="SSF46626">
    <property type="entry name" value="Cytochrome c"/>
    <property type="match status" value="1"/>
</dbReference>
<dbReference type="PANTHER" id="PTHR35008">
    <property type="entry name" value="BLL4482 PROTEIN-RELATED"/>
    <property type="match status" value="1"/>
</dbReference>
<comment type="caution">
    <text evidence="6">The sequence shown here is derived from an EMBL/GenBank/DDBJ whole genome shotgun (WGS) entry which is preliminary data.</text>
</comment>
<sequence>MPPRSLILGLVALLITVLPGCFSNNRHQGEKLYALHCASCHGEQGQGLARLIPPIAGSDYLVDHRAELPCLLRNGQNEVIVVNGIGYHNIMPGNKTMSTAQLTNLLNYIESHWGNESKPRTIRDVQTALDSCRVPPAAEPHRH</sequence>
<name>A0ABP7R0Y9_9BACT</name>
<reference evidence="7" key="1">
    <citation type="journal article" date="2019" name="Int. J. Syst. Evol. Microbiol.">
        <title>The Global Catalogue of Microorganisms (GCM) 10K type strain sequencing project: providing services to taxonomists for standard genome sequencing and annotation.</title>
        <authorList>
            <consortium name="The Broad Institute Genomics Platform"/>
            <consortium name="The Broad Institute Genome Sequencing Center for Infectious Disease"/>
            <person name="Wu L."/>
            <person name="Ma J."/>
        </authorList>
    </citation>
    <scope>NUCLEOTIDE SEQUENCE [LARGE SCALE GENOMIC DNA]</scope>
    <source>
        <strain evidence="7">JCM 17217</strain>
    </source>
</reference>
<dbReference type="Pfam" id="PF00034">
    <property type="entry name" value="Cytochrom_C"/>
    <property type="match status" value="1"/>
</dbReference>
<evidence type="ECO:0000313" key="7">
    <source>
        <dbReference type="Proteomes" id="UP001501556"/>
    </source>
</evidence>
<evidence type="ECO:0000256" key="2">
    <source>
        <dbReference type="ARBA" id="ARBA00022723"/>
    </source>
</evidence>
<keyword evidence="1 4" id="KW-0349">Heme</keyword>
<dbReference type="InterPro" id="IPR009056">
    <property type="entry name" value="Cyt_c-like_dom"/>
</dbReference>
<keyword evidence="3 4" id="KW-0408">Iron</keyword>
<evidence type="ECO:0000256" key="3">
    <source>
        <dbReference type="ARBA" id="ARBA00023004"/>
    </source>
</evidence>
<keyword evidence="7" id="KW-1185">Reference proteome</keyword>
<evidence type="ECO:0000256" key="1">
    <source>
        <dbReference type="ARBA" id="ARBA00022617"/>
    </source>
</evidence>
<dbReference type="RefSeq" id="WP_345127097.1">
    <property type="nucleotide sequence ID" value="NZ_BAABDI010000039.1"/>
</dbReference>
<dbReference type="EMBL" id="BAABDI010000039">
    <property type="protein sequence ID" value="GAA3990301.1"/>
    <property type="molecule type" value="Genomic_DNA"/>
</dbReference>
<dbReference type="PANTHER" id="PTHR35008:SF8">
    <property type="entry name" value="ALCOHOL DEHYDROGENASE CYTOCHROME C SUBUNIT"/>
    <property type="match status" value="1"/>
</dbReference>
<proteinExistence type="predicted"/>
<keyword evidence="2 4" id="KW-0479">Metal-binding</keyword>
<dbReference type="InterPro" id="IPR051459">
    <property type="entry name" value="Cytochrome_c-type_DH"/>
</dbReference>
<accession>A0ABP7R0Y9</accession>
<protein>
    <recommendedName>
        <fullName evidence="5">Cytochrome c domain-containing protein</fullName>
    </recommendedName>
</protein>
<dbReference type="InterPro" id="IPR036909">
    <property type="entry name" value="Cyt_c-like_dom_sf"/>
</dbReference>
<evidence type="ECO:0000313" key="6">
    <source>
        <dbReference type="EMBL" id="GAA3990301.1"/>
    </source>
</evidence>
<dbReference type="PROSITE" id="PS51007">
    <property type="entry name" value="CYTC"/>
    <property type="match status" value="1"/>
</dbReference>
<dbReference type="Gene3D" id="1.10.760.10">
    <property type="entry name" value="Cytochrome c-like domain"/>
    <property type="match status" value="1"/>
</dbReference>
<dbReference type="Proteomes" id="UP001501556">
    <property type="component" value="Unassembled WGS sequence"/>
</dbReference>
<organism evidence="6 7">
    <name type="scientific">Hymenobacter antarcticus</name>
    <dbReference type="NCBI Taxonomy" id="486270"/>
    <lineage>
        <taxon>Bacteria</taxon>
        <taxon>Pseudomonadati</taxon>
        <taxon>Bacteroidota</taxon>
        <taxon>Cytophagia</taxon>
        <taxon>Cytophagales</taxon>
        <taxon>Hymenobacteraceae</taxon>
        <taxon>Hymenobacter</taxon>
    </lineage>
</organism>